<organism evidence="1 2">
    <name type="scientific">Polymorphospora rubra</name>
    <dbReference type="NCBI Taxonomy" id="338584"/>
    <lineage>
        <taxon>Bacteria</taxon>
        <taxon>Bacillati</taxon>
        <taxon>Actinomycetota</taxon>
        <taxon>Actinomycetes</taxon>
        <taxon>Micromonosporales</taxon>
        <taxon>Micromonosporaceae</taxon>
        <taxon>Polymorphospora</taxon>
    </lineage>
</organism>
<reference evidence="1" key="1">
    <citation type="submission" date="2020-08" db="EMBL/GenBank/DDBJ databases">
        <title>Whole genome shotgun sequence of Polymorphospora rubra NBRC 101157.</title>
        <authorList>
            <person name="Komaki H."/>
            <person name="Tamura T."/>
        </authorList>
    </citation>
    <scope>NUCLEOTIDE SEQUENCE</scope>
    <source>
        <strain evidence="1">NBRC 101157</strain>
    </source>
</reference>
<dbReference type="Proteomes" id="UP000680866">
    <property type="component" value="Chromosome"/>
</dbReference>
<keyword evidence="2" id="KW-1185">Reference proteome</keyword>
<dbReference type="Gene3D" id="3.40.50.300">
    <property type="entry name" value="P-loop containing nucleotide triphosphate hydrolases"/>
    <property type="match status" value="1"/>
</dbReference>
<evidence type="ECO:0000313" key="2">
    <source>
        <dbReference type="Proteomes" id="UP000680866"/>
    </source>
</evidence>
<proteinExistence type="predicted"/>
<evidence type="ECO:0000313" key="1">
    <source>
        <dbReference type="EMBL" id="BCJ68031.1"/>
    </source>
</evidence>
<dbReference type="AlphaFoldDB" id="A0A810N2Y9"/>
<dbReference type="InterPro" id="IPR027417">
    <property type="entry name" value="P-loop_NTPase"/>
</dbReference>
<dbReference type="SUPFAM" id="SSF52540">
    <property type="entry name" value="P-loop containing nucleoside triphosphate hydrolases"/>
    <property type="match status" value="1"/>
</dbReference>
<dbReference type="Pfam" id="PF13469">
    <property type="entry name" value="Sulfotransfer_3"/>
    <property type="match status" value="1"/>
</dbReference>
<dbReference type="RefSeq" id="WP_212817313.1">
    <property type="nucleotide sequence ID" value="NZ_AP023359.1"/>
</dbReference>
<dbReference type="EMBL" id="AP023359">
    <property type="protein sequence ID" value="BCJ68031.1"/>
    <property type="molecule type" value="Genomic_DNA"/>
</dbReference>
<accession>A0A810N2Y9</accession>
<protein>
    <recommendedName>
        <fullName evidence="3">Sulfotransferase</fullName>
    </recommendedName>
</protein>
<sequence length="321" mass="35668">MDSPITGRSIVISNGRCGSTLLSDLIAEEPRTLSAQEFFMSVAPWARSAEVISGADYWAVLASPKPELATLFRIGLPPKEVRYPRTGRWADRMTELPRILAITLSKLTSDPDALFDRLAERVPDFPTQSVAAHHQSFLDLLAGLTGRARWVERSGGSSHVAPYLLQGFPDARIVYLGRNREDTARSMSRHPSFQLIQLRVEFLGRCGLDPFRVEPGQAVPQELERFLPDRLTADALRERGQDIRRYLGLCAFMTSQAEQALADVPPRHLHRMRYEDLVADPVGELTRVGAFLGFEDPAEWAGRVADRVVDPARGRPAAATA</sequence>
<name>A0A810N2Y9_9ACTN</name>
<dbReference type="KEGG" id="pry:Prubr_50520"/>
<gene>
    <name evidence="1" type="ORF">Prubr_50520</name>
</gene>
<evidence type="ECO:0008006" key="3">
    <source>
        <dbReference type="Google" id="ProtNLM"/>
    </source>
</evidence>